<dbReference type="InterPro" id="IPR044878">
    <property type="entry name" value="UbiA_sf"/>
</dbReference>
<keyword evidence="2 6" id="KW-0812">Transmembrane</keyword>
<accession>L9XX96</accession>
<dbReference type="PATRIC" id="fig|797304.7.peg.2693"/>
<dbReference type="Pfam" id="PF01040">
    <property type="entry name" value="UbiA"/>
    <property type="match status" value="1"/>
</dbReference>
<keyword evidence="3 6" id="KW-1133">Transmembrane helix</keyword>
<keyword evidence="4 6" id="KW-0472">Membrane</keyword>
<reference evidence="7 8" key="1">
    <citation type="journal article" date="2014" name="PLoS Genet.">
        <title>Phylogenetically driven sequencing of extremely halophilic archaea reveals strategies for static and dynamic osmo-response.</title>
        <authorList>
            <person name="Becker E.A."/>
            <person name="Seitzer P.M."/>
            <person name="Tritt A."/>
            <person name="Larsen D."/>
            <person name="Krusor M."/>
            <person name="Yao A.I."/>
            <person name="Wu D."/>
            <person name="Madern D."/>
            <person name="Eisen J.A."/>
            <person name="Darling A.E."/>
            <person name="Facciotti M.T."/>
        </authorList>
    </citation>
    <scope>NUCLEOTIDE SEQUENCE [LARGE SCALE GENOMIC DNA]</scope>
    <source>
        <strain evidence="7 8">SP2</strain>
    </source>
</reference>
<comment type="caution">
    <text evidence="7">The sequence shown here is derived from an EMBL/GenBank/DDBJ whole genome shotgun (WGS) entry which is preliminary data.</text>
</comment>
<feature type="transmembrane region" description="Helical" evidence="6">
    <location>
        <begin position="138"/>
        <end position="158"/>
    </location>
</feature>
<evidence type="ECO:0000256" key="4">
    <source>
        <dbReference type="ARBA" id="ARBA00023136"/>
    </source>
</evidence>
<evidence type="ECO:0000256" key="2">
    <source>
        <dbReference type="ARBA" id="ARBA00022692"/>
    </source>
</evidence>
<name>L9XX96_NATGS</name>
<comment type="subcellular location">
    <subcellularLocation>
        <location evidence="1">Cell membrane</location>
        <topology evidence="1">Multi-pass membrane protein</topology>
    </subcellularLocation>
</comment>
<gene>
    <name evidence="7" type="primary">ubiA</name>
    <name evidence="7" type="ORF">C490_13224</name>
</gene>
<protein>
    <submittedName>
        <fullName evidence="7">Prenyltransferase</fullName>
    </submittedName>
</protein>
<evidence type="ECO:0000313" key="8">
    <source>
        <dbReference type="Proteomes" id="UP000011613"/>
    </source>
</evidence>
<dbReference type="AlphaFoldDB" id="L9XX96"/>
<proteinExistence type="predicted"/>
<feature type="transmembrane region" description="Helical" evidence="6">
    <location>
        <begin position="190"/>
        <end position="207"/>
    </location>
</feature>
<evidence type="ECO:0000256" key="1">
    <source>
        <dbReference type="ARBA" id="ARBA00004651"/>
    </source>
</evidence>
<dbReference type="EMBL" id="AOIC01000092">
    <property type="protein sequence ID" value="ELY66127.1"/>
    <property type="molecule type" value="Genomic_DNA"/>
</dbReference>
<evidence type="ECO:0000256" key="5">
    <source>
        <dbReference type="SAM" id="MobiDB-lite"/>
    </source>
</evidence>
<sequence length="335" mass="36153">MAGPKPTTVTEAFDSSEPQSSARLAAREDRIEPHATHSRLTAGVTPVMYPPAARLGRWVRTLEKGLRILVHSNLFISIATTSVAVTTARLVGLPLEALPLFVVFAATLFVYTVNRLTDLEEDEQNVPQRAAFTKRYGRRWLGLGSFLYLVAVVASLALGLPGTGYMLAPLLAVVLYSQVGIKRVFFLKNLFVGLAWGAIPLGVGYYYGQLWTAEILFLTGYVAAMITVAAVIFDVKDIQGDIEEGISTIPNTVGPEQTRQVAQLGNAAVAIAVVSVVTAGLVPTRLLAVLSMNAYVASYVPFATPDRGPLFYGFVVDGEHVFLAGVVVGLEWLLW</sequence>
<evidence type="ECO:0000256" key="6">
    <source>
        <dbReference type="SAM" id="Phobius"/>
    </source>
</evidence>
<feature type="transmembrane region" description="Helical" evidence="6">
    <location>
        <begin position="267"/>
        <end position="290"/>
    </location>
</feature>
<dbReference type="Gene3D" id="1.10.357.140">
    <property type="entry name" value="UbiA prenyltransferase"/>
    <property type="match status" value="1"/>
</dbReference>
<organism evidence="7 8">
    <name type="scientific">Natronobacterium gregoryi (strain ATCC 43098 / DSM 3393 / CCM 3738 / CIP 104747 / IAM 13177 / JCM 8860 / NBRC 102187 / NCIMB 2189 / SP2)</name>
    <dbReference type="NCBI Taxonomy" id="797304"/>
    <lineage>
        <taxon>Archaea</taxon>
        <taxon>Methanobacteriati</taxon>
        <taxon>Methanobacteriota</taxon>
        <taxon>Stenosarchaea group</taxon>
        <taxon>Halobacteria</taxon>
        <taxon>Halobacteriales</taxon>
        <taxon>Natrialbaceae</taxon>
        <taxon>Natronobacterium</taxon>
    </lineage>
</organism>
<dbReference type="Proteomes" id="UP000011613">
    <property type="component" value="Unassembled WGS sequence"/>
</dbReference>
<evidence type="ECO:0000256" key="3">
    <source>
        <dbReference type="ARBA" id="ARBA00022989"/>
    </source>
</evidence>
<feature type="transmembrane region" description="Helical" evidence="6">
    <location>
        <begin position="213"/>
        <end position="233"/>
    </location>
</feature>
<feature type="region of interest" description="Disordered" evidence="5">
    <location>
        <begin position="1"/>
        <end position="20"/>
    </location>
</feature>
<evidence type="ECO:0000313" key="7">
    <source>
        <dbReference type="EMBL" id="ELY66127.1"/>
    </source>
</evidence>
<dbReference type="GO" id="GO:0005886">
    <property type="term" value="C:plasma membrane"/>
    <property type="evidence" value="ECO:0007669"/>
    <property type="project" value="UniProtKB-SubCell"/>
</dbReference>
<feature type="transmembrane region" description="Helical" evidence="6">
    <location>
        <begin position="97"/>
        <end position="117"/>
    </location>
</feature>
<dbReference type="InterPro" id="IPR000537">
    <property type="entry name" value="UbiA_prenyltransferase"/>
</dbReference>
<keyword evidence="7" id="KW-0808">Transferase</keyword>
<dbReference type="GO" id="GO:0016765">
    <property type="term" value="F:transferase activity, transferring alkyl or aryl (other than methyl) groups"/>
    <property type="evidence" value="ECO:0007669"/>
    <property type="project" value="InterPro"/>
</dbReference>
<feature type="transmembrane region" description="Helical" evidence="6">
    <location>
        <begin position="310"/>
        <end position="334"/>
    </location>
</feature>
<dbReference type="CDD" id="cd13967">
    <property type="entry name" value="PT_UbiA_5"/>
    <property type="match status" value="1"/>
</dbReference>